<keyword evidence="11 13" id="KW-1133">Transmembrane helix</keyword>
<evidence type="ECO:0000256" key="8">
    <source>
        <dbReference type="ARBA" id="ARBA00022807"/>
    </source>
</evidence>
<dbReference type="eggNOG" id="COG2274">
    <property type="taxonomic scope" value="Bacteria"/>
</dbReference>
<dbReference type="Gene3D" id="3.90.70.10">
    <property type="entry name" value="Cysteine proteinases"/>
    <property type="match status" value="1"/>
</dbReference>
<evidence type="ECO:0000256" key="6">
    <source>
        <dbReference type="ARBA" id="ARBA00022741"/>
    </source>
</evidence>
<gene>
    <name evidence="17" type="ordered locus">Clocel_0740</name>
</gene>
<reference evidence="17 18" key="1">
    <citation type="submission" date="2010-08" db="EMBL/GenBank/DDBJ databases">
        <title>Complete sequence of Clostridium cellulovorans 743B.</title>
        <authorList>
            <consortium name="US DOE Joint Genome Institute"/>
            <person name="Lucas S."/>
            <person name="Copeland A."/>
            <person name="Lapidus A."/>
            <person name="Cheng J.-F."/>
            <person name="Bruce D."/>
            <person name="Goodwin L."/>
            <person name="Pitluck S."/>
            <person name="Chertkov O."/>
            <person name="Detter J.C."/>
            <person name="Han C."/>
            <person name="Tapia R."/>
            <person name="Land M."/>
            <person name="Hauser L."/>
            <person name="Chang Y.-J."/>
            <person name="Jeffries C."/>
            <person name="Kyrpides N."/>
            <person name="Ivanova N."/>
            <person name="Mikhailova N."/>
            <person name="Hemme C.L."/>
            <person name="Woyke T."/>
        </authorList>
    </citation>
    <scope>NUCLEOTIDE SEQUENCE [LARGE SCALE GENOMIC DNA]</scope>
    <source>
        <strain evidence="18">ATCC 35296 / DSM 3052 / OCM 3 / 743B</strain>
    </source>
</reference>
<dbReference type="InterPro" id="IPR003593">
    <property type="entry name" value="AAA+_ATPase"/>
</dbReference>
<evidence type="ECO:0000256" key="7">
    <source>
        <dbReference type="ARBA" id="ARBA00022801"/>
    </source>
</evidence>
<evidence type="ECO:0000256" key="3">
    <source>
        <dbReference type="ARBA" id="ARBA00022475"/>
    </source>
</evidence>
<dbReference type="PROSITE" id="PS50990">
    <property type="entry name" value="PEPTIDASE_C39"/>
    <property type="match status" value="1"/>
</dbReference>
<keyword evidence="10" id="KW-1278">Translocase</keyword>
<dbReference type="PROSITE" id="PS50929">
    <property type="entry name" value="ABC_TM1F"/>
    <property type="match status" value="1"/>
</dbReference>
<dbReference type="Pfam" id="PF00664">
    <property type="entry name" value="ABC_membrane"/>
    <property type="match status" value="1"/>
</dbReference>
<evidence type="ECO:0000313" key="17">
    <source>
        <dbReference type="EMBL" id="ADL50511.1"/>
    </source>
</evidence>
<dbReference type="MEROPS" id="C39.001"/>
<proteinExistence type="predicted"/>
<sequence length="760" mass="85164">MGYKKYLVKQHDMTDCAAACLATVSMYYKKEVTITKLRDILGTDIKGTTLKGLEDGARKLGFDTKAIRVDRDGFVSKYTLPAIAHVITDEGLSHFVVIHKVNKKQVLVLDPAKEKRKETIDDFFKSFDGVILLLVPNNEFVADKGNSKGMLSQFISLLLPQKALFIYSIITSLILTVLGIASSFFNKILMDEILPYGLKNQLLVFVIGFMVLAFTQTILSAIRQHMLLYLSQKIDIPLLLGYFKHVYKLPMKFFTTRKVGDILTRFSDAFTIKNILTSVSLSLIIDILLATVSAGILYYMNSTLFIVILVLTIVSAALIYIFKGPYKKINLKQMEASAMLNSHIIESLKGIETIKVLAAEENSIEKLETQYIKNLRIAFQEGVLSNIQGTISSGVSTIGNLVLMYIGATMVIDGEITLGSLMAFTSLTGYFMQPIGRLINIQLSIQEASISLKRLSEIYEVDKEQIEEDKIEIDSIDGDVELENVTFRYGSRAPVLKDVSIKIPKGKKVALVGESGSGKSTISKLLLKYYEPEEGKIKISGYDSEELDIYSLRENIAYVPQNIELFSGSIRDNIRLGKPNASYEEIRSACENASCSSFIEKLPGKYDTYLDEAGGGLSGGERQRLALARALVKKSKFLILDEATSNLDFISEAKIYDTLFVKGKNLTMLIIAHRLSTIRNCDIIYVMDNGKVVEEGDHDNLLKKRGYYYKLYVSQVGEIEHRISSDKSQIKNDELVLDKEILSKDIDYNNVDEGEEYEYN</sequence>
<feature type="domain" description="ABC transporter" evidence="14">
    <location>
        <begin position="480"/>
        <end position="714"/>
    </location>
</feature>
<dbReference type="GO" id="GO:0008234">
    <property type="term" value="F:cysteine-type peptidase activity"/>
    <property type="evidence" value="ECO:0007669"/>
    <property type="project" value="UniProtKB-KW"/>
</dbReference>
<evidence type="ECO:0000256" key="13">
    <source>
        <dbReference type="SAM" id="Phobius"/>
    </source>
</evidence>
<evidence type="ECO:0000313" key="18">
    <source>
        <dbReference type="Proteomes" id="UP000002730"/>
    </source>
</evidence>
<dbReference type="GO" id="GO:0016887">
    <property type="term" value="F:ATP hydrolysis activity"/>
    <property type="evidence" value="ECO:0007669"/>
    <property type="project" value="InterPro"/>
</dbReference>
<feature type="transmembrane region" description="Helical" evidence="13">
    <location>
        <begin position="202"/>
        <end position="222"/>
    </location>
</feature>
<evidence type="ECO:0000256" key="11">
    <source>
        <dbReference type="ARBA" id="ARBA00022989"/>
    </source>
</evidence>
<keyword evidence="3" id="KW-1003">Cell membrane</keyword>
<dbReference type="CDD" id="cd18570">
    <property type="entry name" value="ABC_6TM_PCAT1_LagD_like"/>
    <property type="match status" value="1"/>
</dbReference>
<dbReference type="Pfam" id="PF00005">
    <property type="entry name" value="ABC_tran"/>
    <property type="match status" value="1"/>
</dbReference>
<evidence type="ECO:0000256" key="9">
    <source>
        <dbReference type="ARBA" id="ARBA00022840"/>
    </source>
</evidence>
<evidence type="ECO:0000256" key="1">
    <source>
        <dbReference type="ARBA" id="ARBA00004651"/>
    </source>
</evidence>
<dbReference type="AlphaFoldDB" id="D9SSB4"/>
<dbReference type="SUPFAM" id="SSF52540">
    <property type="entry name" value="P-loop containing nucleoside triphosphate hydrolases"/>
    <property type="match status" value="1"/>
</dbReference>
<dbReference type="RefSeq" id="WP_010073170.1">
    <property type="nucleotide sequence ID" value="NC_014393.1"/>
</dbReference>
<dbReference type="InterPro" id="IPR036640">
    <property type="entry name" value="ABC1_TM_sf"/>
</dbReference>
<evidence type="ECO:0000256" key="4">
    <source>
        <dbReference type="ARBA" id="ARBA00022670"/>
    </source>
</evidence>
<dbReference type="GO" id="GO:0043214">
    <property type="term" value="F:ABC-type bacteriocin transporter activity"/>
    <property type="evidence" value="ECO:0007669"/>
    <property type="project" value="InterPro"/>
</dbReference>
<dbReference type="Gene3D" id="3.40.50.300">
    <property type="entry name" value="P-loop containing nucleotide triphosphate hydrolases"/>
    <property type="match status" value="1"/>
</dbReference>
<evidence type="ECO:0000256" key="10">
    <source>
        <dbReference type="ARBA" id="ARBA00022967"/>
    </source>
</evidence>
<dbReference type="Pfam" id="PF03412">
    <property type="entry name" value="Peptidase_C39"/>
    <property type="match status" value="1"/>
</dbReference>
<evidence type="ECO:0000256" key="5">
    <source>
        <dbReference type="ARBA" id="ARBA00022692"/>
    </source>
</evidence>
<dbReference type="InterPro" id="IPR039421">
    <property type="entry name" value="Type_1_exporter"/>
</dbReference>
<keyword evidence="18" id="KW-1185">Reference proteome</keyword>
<dbReference type="PANTHER" id="PTHR43394:SF1">
    <property type="entry name" value="ATP-BINDING CASSETTE SUB-FAMILY B MEMBER 10, MITOCHONDRIAL"/>
    <property type="match status" value="1"/>
</dbReference>
<dbReference type="GO" id="GO:0005524">
    <property type="term" value="F:ATP binding"/>
    <property type="evidence" value="ECO:0007669"/>
    <property type="project" value="UniProtKB-KW"/>
</dbReference>
<dbReference type="PROSITE" id="PS50893">
    <property type="entry name" value="ABC_TRANSPORTER_2"/>
    <property type="match status" value="1"/>
</dbReference>
<protein>
    <submittedName>
        <fullName evidence="17">ABC-type bacteriocin transporter</fullName>
    </submittedName>
</protein>
<feature type="domain" description="ABC transmembrane type-1" evidence="15">
    <location>
        <begin position="168"/>
        <end position="447"/>
    </location>
</feature>
<dbReference type="GO" id="GO:0006508">
    <property type="term" value="P:proteolysis"/>
    <property type="evidence" value="ECO:0007669"/>
    <property type="project" value="UniProtKB-KW"/>
</dbReference>
<keyword evidence="7" id="KW-0378">Hydrolase</keyword>
<dbReference type="InterPro" id="IPR011527">
    <property type="entry name" value="ABC1_TM_dom"/>
</dbReference>
<dbReference type="GO" id="GO:0005886">
    <property type="term" value="C:plasma membrane"/>
    <property type="evidence" value="ECO:0007669"/>
    <property type="project" value="UniProtKB-SubCell"/>
</dbReference>
<accession>D9SSB4</accession>
<dbReference type="FunFam" id="3.40.50.300:FF:000221">
    <property type="entry name" value="Multidrug ABC transporter ATP-binding protein"/>
    <property type="match status" value="1"/>
</dbReference>
<keyword evidence="5 13" id="KW-0812">Transmembrane</keyword>
<dbReference type="PROSITE" id="PS00211">
    <property type="entry name" value="ABC_TRANSPORTER_1"/>
    <property type="match status" value="1"/>
</dbReference>
<dbReference type="Gene3D" id="1.20.1560.10">
    <property type="entry name" value="ABC transporter type 1, transmembrane domain"/>
    <property type="match status" value="1"/>
</dbReference>
<comment type="subcellular location">
    <subcellularLocation>
        <location evidence="1">Cell membrane</location>
        <topology evidence="1">Multi-pass membrane protein</topology>
    </subcellularLocation>
</comment>
<feature type="transmembrane region" description="Helical" evidence="13">
    <location>
        <begin position="275"/>
        <end position="298"/>
    </location>
</feature>
<dbReference type="SUPFAM" id="SSF90123">
    <property type="entry name" value="ABC transporter transmembrane region"/>
    <property type="match status" value="1"/>
</dbReference>
<keyword evidence="6" id="KW-0547">Nucleotide-binding</keyword>
<dbReference type="NCBIfam" id="TIGR01193">
    <property type="entry name" value="bacteriocin_ABC"/>
    <property type="match status" value="1"/>
</dbReference>
<keyword evidence="12 13" id="KW-0472">Membrane</keyword>
<dbReference type="KEGG" id="ccb:Clocel_0740"/>
<dbReference type="EMBL" id="CP002160">
    <property type="protein sequence ID" value="ADL50511.1"/>
    <property type="molecule type" value="Genomic_DNA"/>
</dbReference>
<dbReference type="CDD" id="cd02418">
    <property type="entry name" value="Peptidase_C39B"/>
    <property type="match status" value="1"/>
</dbReference>
<organism evidence="17 18">
    <name type="scientific">Clostridium cellulovorans (strain ATCC 35296 / DSM 3052 / OCM 3 / 743B)</name>
    <dbReference type="NCBI Taxonomy" id="573061"/>
    <lineage>
        <taxon>Bacteria</taxon>
        <taxon>Bacillati</taxon>
        <taxon>Bacillota</taxon>
        <taxon>Clostridia</taxon>
        <taxon>Eubacteriales</taxon>
        <taxon>Clostridiaceae</taxon>
        <taxon>Clostridium</taxon>
    </lineage>
</organism>
<dbReference type="PANTHER" id="PTHR43394">
    <property type="entry name" value="ATP-DEPENDENT PERMEASE MDL1, MITOCHONDRIAL"/>
    <property type="match status" value="1"/>
</dbReference>
<dbReference type="HOGENOM" id="CLU_000604_84_3_9"/>
<evidence type="ECO:0000256" key="12">
    <source>
        <dbReference type="ARBA" id="ARBA00023136"/>
    </source>
</evidence>
<dbReference type="OrthoDB" id="9762778at2"/>
<dbReference type="InterPro" id="IPR005897">
    <property type="entry name" value="Pept_C39_ABC_bacteriocin"/>
</dbReference>
<keyword evidence="8" id="KW-0788">Thiol protease</keyword>
<evidence type="ECO:0000259" key="14">
    <source>
        <dbReference type="PROSITE" id="PS50893"/>
    </source>
</evidence>
<feature type="transmembrane region" description="Helical" evidence="13">
    <location>
        <begin position="164"/>
        <end position="182"/>
    </location>
</feature>
<dbReference type="Proteomes" id="UP000002730">
    <property type="component" value="Chromosome"/>
</dbReference>
<dbReference type="InterPro" id="IPR017871">
    <property type="entry name" value="ABC_transporter-like_CS"/>
</dbReference>
<keyword evidence="9" id="KW-0067">ATP-binding</keyword>
<keyword evidence="2" id="KW-0813">Transport</keyword>
<dbReference type="GO" id="GO:0015421">
    <property type="term" value="F:ABC-type oligopeptide transporter activity"/>
    <property type="evidence" value="ECO:0007669"/>
    <property type="project" value="TreeGrafter"/>
</dbReference>
<dbReference type="SMART" id="SM00382">
    <property type="entry name" value="AAA"/>
    <property type="match status" value="1"/>
</dbReference>
<evidence type="ECO:0000259" key="15">
    <source>
        <dbReference type="PROSITE" id="PS50929"/>
    </source>
</evidence>
<evidence type="ECO:0000256" key="2">
    <source>
        <dbReference type="ARBA" id="ARBA00022448"/>
    </source>
</evidence>
<feature type="transmembrane region" description="Helical" evidence="13">
    <location>
        <begin position="304"/>
        <end position="322"/>
    </location>
</feature>
<name>D9SSB4_CLOC7</name>
<keyword evidence="4" id="KW-0645">Protease</keyword>
<evidence type="ECO:0000259" key="16">
    <source>
        <dbReference type="PROSITE" id="PS50990"/>
    </source>
</evidence>
<dbReference type="InterPro" id="IPR027417">
    <property type="entry name" value="P-loop_NTPase"/>
</dbReference>
<dbReference type="STRING" id="573061.Clocel_0740"/>
<dbReference type="InterPro" id="IPR003439">
    <property type="entry name" value="ABC_transporter-like_ATP-bd"/>
</dbReference>
<feature type="domain" description="Peptidase C39" evidence="16">
    <location>
        <begin position="10"/>
        <end position="134"/>
    </location>
</feature>
<dbReference type="InterPro" id="IPR005074">
    <property type="entry name" value="Peptidase_C39"/>
</dbReference>